<gene>
    <name evidence="5" type="ORF">KK062_10875</name>
</gene>
<dbReference type="PANTHER" id="PTHR33204">
    <property type="entry name" value="TRANSCRIPTIONAL REGULATOR, MARR FAMILY"/>
    <property type="match status" value="1"/>
</dbReference>
<evidence type="ECO:0000256" key="1">
    <source>
        <dbReference type="ARBA" id="ARBA00023015"/>
    </source>
</evidence>
<evidence type="ECO:0000313" key="6">
    <source>
        <dbReference type="Proteomes" id="UP001319080"/>
    </source>
</evidence>
<evidence type="ECO:0000256" key="3">
    <source>
        <dbReference type="ARBA" id="ARBA00023163"/>
    </source>
</evidence>
<dbReference type="EMBL" id="JAHESE010000008">
    <property type="protein sequence ID" value="MBT1708731.1"/>
    <property type="molecule type" value="Genomic_DNA"/>
</dbReference>
<evidence type="ECO:0000313" key="5">
    <source>
        <dbReference type="EMBL" id="MBT1708731.1"/>
    </source>
</evidence>
<protein>
    <submittedName>
        <fullName evidence="5">Helix-turn-helix transcriptional regulator</fullName>
    </submittedName>
</protein>
<dbReference type="SUPFAM" id="SSF46785">
    <property type="entry name" value="Winged helix' DNA-binding domain"/>
    <property type="match status" value="1"/>
</dbReference>
<evidence type="ECO:0000256" key="2">
    <source>
        <dbReference type="ARBA" id="ARBA00023125"/>
    </source>
</evidence>
<dbReference type="Proteomes" id="UP001319080">
    <property type="component" value="Unassembled WGS sequence"/>
</dbReference>
<dbReference type="GO" id="GO:0003677">
    <property type="term" value="F:DNA binding"/>
    <property type="evidence" value="ECO:0007669"/>
    <property type="project" value="UniProtKB-KW"/>
</dbReference>
<keyword evidence="6" id="KW-1185">Reference proteome</keyword>
<evidence type="ECO:0000259" key="4">
    <source>
        <dbReference type="PROSITE" id="PS51118"/>
    </source>
</evidence>
<dbReference type="PROSITE" id="PS51118">
    <property type="entry name" value="HTH_HXLR"/>
    <property type="match status" value="1"/>
</dbReference>
<keyword evidence="2" id="KW-0238">DNA-binding</keyword>
<dbReference type="Gene3D" id="1.10.10.10">
    <property type="entry name" value="Winged helix-like DNA-binding domain superfamily/Winged helix DNA-binding domain"/>
    <property type="match status" value="1"/>
</dbReference>
<comment type="caution">
    <text evidence="5">The sequence shown here is derived from an EMBL/GenBank/DDBJ whole genome shotgun (WGS) entry which is preliminary data.</text>
</comment>
<dbReference type="InterPro" id="IPR002577">
    <property type="entry name" value="HTH_HxlR"/>
</dbReference>
<keyword evidence="1" id="KW-0805">Transcription regulation</keyword>
<feature type="domain" description="HTH hxlR-type" evidence="4">
    <location>
        <begin position="13"/>
        <end position="111"/>
    </location>
</feature>
<organism evidence="5 6">
    <name type="scientific">Dawidia cretensis</name>
    <dbReference type="NCBI Taxonomy" id="2782350"/>
    <lineage>
        <taxon>Bacteria</taxon>
        <taxon>Pseudomonadati</taxon>
        <taxon>Bacteroidota</taxon>
        <taxon>Cytophagia</taxon>
        <taxon>Cytophagales</taxon>
        <taxon>Chryseotaleaceae</taxon>
        <taxon>Dawidia</taxon>
    </lineage>
</organism>
<sequence>MADFVYQGRVYYSPIELSMAFIGGTWKMPILLALRKGPVRYSVLRSIIPHITDKMLYSQLRDLEKKGMLTRQVYSEKPPRVEYKLTALGKRSIKVIDTLQAFGKHLMKTEKVAVKRQR</sequence>
<dbReference type="AlphaFoldDB" id="A0AAP2GPK8"/>
<dbReference type="InterPro" id="IPR036390">
    <property type="entry name" value="WH_DNA-bd_sf"/>
</dbReference>
<keyword evidence="3" id="KW-0804">Transcription</keyword>
<dbReference type="PANTHER" id="PTHR33204:SF29">
    <property type="entry name" value="TRANSCRIPTIONAL REGULATOR"/>
    <property type="match status" value="1"/>
</dbReference>
<dbReference type="RefSeq" id="WP_254084324.1">
    <property type="nucleotide sequence ID" value="NZ_JAHESE010000008.1"/>
</dbReference>
<reference evidence="5 6" key="1">
    <citation type="submission" date="2021-05" db="EMBL/GenBank/DDBJ databases">
        <title>A Polyphasic approach of four new species of the genus Ohtaekwangia: Ohtaekwangia histidinii sp. nov., Ohtaekwangia cretensis sp. nov., Ohtaekwangia indiensis sp. nov., Ohtaekwangia reichenbachii sp. nov. from diverse environment.</title>
        <authorList>
            <person name="Octaviana S."/>
        </authorList>
    </citation>
    <scope>NUCLEOTIDE SEQUENCE [LARGE SCALE GENOMIC DNA]</scope>
    <source>
        <strain evidence="5 6">PWU5</strain>
    </source>
</reference>
<proteinExistence type="predicted"/>
<dbReference type="InterPro" id="IPR036388">
    <property type="entry name" value="WH-like_DNA-bd_sf"/>
</dbReference>
<name>A0AAP2GPK8_9BACT</name>
<accession>A0AAP2GPK8</accession>
<dbReference type="Pfam" id="PF01638">
    <property type="entry name" value="HxlR"/>
    <property type="match status" value="1"/>
</dbReference>